<name>A0A1M6V9E9_9BACT</name>
<feature type="coiled-coil region" evidence="1">
    <location>
        <begin position="52"/>
        <end position="79"/>
    </location>
</feature>
<keyword evidence="3" id="KW-0131">Cell cycle</keyword>
<dbReference type="EMBL" id="FRAU01000006">
    <property type="protein sequence ID" value="SHK78102.1"/>
    <property type="molecule type" value="Genomic_DNA"/>
</dbReference>
<dbReference type="AlphaFoldDB" id="A0A1M6V9E9"/>
<keyword evidence="1" id="KW-0175">Coiled coil</keyword>
<evidence type="ECO:0000256" key="1">
    <source>
        <dbReference type="SAM" id="Coils"/>
    </source>
</evidence>
<keyword evidence="2" id="KW-0472">Membrane</keyword>
<protein>
    <submittedName>
        <fullName evidence="3">Cell division protein FtsB</fullName>
    </submittedName>
</protein>
<dbReference type="GO" id="GO:0051301">
    <property type="term" value="P:cell division"/>
    <property type="evidence" value="ECO:0007669"/>
    <property type="project" value="UniProtKB-KW"/>
</dbReference>
<sequence length="104" mass="12522">MSVPRYTDIPPPSRRRRRRRLLIGGLLVLLGIWLAFLDSHSLYRRIRWSYEAARLRAQNEALRQRIDSLKQQLKRGITDEMIERIAREQYGMRRPGETVYRVEE</sequence>
<feature type="transmembrane region" description="Helical" evidence="2">
    <location>
        <begin position="21"/>
        <end position="37"/>
    </location>
</feature>
<dbReference type="RefSeq" id="WP_072715791.1">
    <property type="nucleotide sequence ID" value="NZ_FRAU01000006.1"/>
</dbReference>
<accession>A0A1M6V9E9</accession>
<organism evidence="3 4">
    <name type="scientific">Rhodothermus profundi</name>
    <dbReference type="NCBI Taxonomy" id="633813"/>
    <lineage>
        <taxon>Bacteria</taxon>
        <taxon>Pseudomonadati</taxon>
        <taxon>Rhodothermota</taxon>
        <taxon>Rhodothermia</taxon>
        <taxon>Rhodothermales</taxon>
        <taxon>Rhodothermaceae</taxon>
        <taxon>Rhodothermus</taxon>
    </lineage>
</organism>
<dbReference type="OrthoDB" id="1467719at2"/>
<keyword evidence="2" id="KW-1133">Transmembrane helix</keyword>
<reference evidence="4" key="1">
    <citation type="submission" date="2016-11" db="EMBL/GenBank/DDBJ databases">
        <authorList>
            <person name="Varghese N."/>
            <person name="Submissions S."/>
        </authorList>
    </citation>
    <scope>NUCLEOTIDE SEQUENCE [LARGE SCALE GENOMIC DNA]</scope>
    <source>
        <strain evidence="4">DSM 22212</strain>
    </source>
</reference>
<keyword evidence="4" id="KW-1185">Reference proteome</keyword>
<gene>
    <name evidence="3" type="ORF">SAMN04488087_1952</name>
</gene>
<keyword evidence="2" id="KW-0812">Transmembrane</keyword>
<keyword evidence="3" id="KW-0132">Cell division</keyword>
<dbReference type="Proteomes" id="UP000185812">
    <property type="component" value="Unassembled WGS sequence"/>
</dbReference>
<dbReference type="STRING" id="633813.SAMN04488087_1952"/>
<dbReference type="Pfam" id="PF04977">
    <property type="entry name" value="DivIC"/>
    <property type="match status" value="1"/>
</dbReference>
<dbReference type="InterPro" id="IPR007060">
    <property type="entry name" value="FtsL/DivIC"/>
</dbReference>
<evidence type="ECO:0000313" key="3">
    <source>
        <dbReference type="EMBL" id="SHK78102.1"/>
    </source>
</evidence>
<proteinExistence type="predicted"/>
<evidence type="ECO:0000313" key="4">
    <source>
        <dbReference type="Proteomes" id="UP000185812"/>
    </source>
</evidence>
<evidence type="ECO:0000256" key="2">
    <source>
        <dbReference type="SAM" id="Phobius"/>
    </source>
</evidence>